<dbReference type="PANTHER" id="PTHR46659:SF1">
    <property type="entry name" value="SERINE_THREONINE_TYROSINE-INTERACTING-LIKE PROTEIN 1"/>
    <property type="match status" value="1"/>
</dbReference>
<dbReference type="SUPFAM" id="SSF52799">
    <property type="entry name" value="(Phosphotyrosine protein) phosphatases II"/>
    <property type="match status" value="1"/>
</dbReference>
<comment type="caution">
    <text evidence="2">The sequence shown here is derived from an EMBL/GenBank/DDBJ whole genome shotgun (WGS) entry which is preliminary data.</text>
</comment>
<feature type="non-terminal residue" evidence="2">
    <location>
        <position position="1"/>
    </location>
</feature>
<dbReference type="OrthoDB" id="10252009at2759"/>
<dbReference type="InterPro" id="IPR036873">
    <property type="entry name" value="Rhodanese-like_dom_sf"/>
</dbReference>
<dbReference type="AlphaFoldDB" id="A0A8T2PEZ2"/>
<evidence type="ECO:0000313" key="3">
    <source>
        <dbReference type="Proteomes" id="UP000824540"/>
    </source>
</evidence>
<dbReference type="FunFam" id="3.90.190.10:FF:000082">
    <property type="entry name" value="Serine/threonine/tyrosine-interacting-like protein 1"/>
    <property type="match status" value="1"/>
</dbReference>
<dbReference type="GO" id="GO:2001244">
    <property type="term" value="P:positive regulation of intrinsic apoptotic signaling pathway"/>
    <property type="evidence" value="ECO:0007669"/>
    <property type="project" value="TreeGrafter"/>
</dbReference>
<evidence type="ECO:0000313" key="2">
    <source>
        <dbReference type="EMBL" id="KAG9351913.1"/>
    </source>
</evidence>
<dbReference type="GO" id="GO:0005739">
    <property type="term" value="C:mitochondrion"/>
    <property type="evidence" value="ECO:0007669"/>
    <property type="project" value="TreeGrafter"/>
</dbReference>
<dbReference type="Gene3D" id="3.90.190.10">
    <property type="entry name" value="Protein tyrosine phosphatase superfamily"/>
    <property type="match status" value="1"/>
</dbReference>
<dbReference type="GO" id="GO:0001691">
    <property type="term" value="F:pseudophosphatase activity"/>
    <property type="evidence" value="ECO:0007669"/>
    <property type="project" value="TreeGrafter"/>
</dbReference>
<dbReference type="Pfam" id="PF00782">
    <property type="entry name" value="DSPc"/>
    <property type="match status" value="1"/>
</dbReference>
<dbReference type="SMART" id="SM00195">
    <property type="entry name" value="DSPc"/>
    <property type="match status" value="1"/>
</dbReference>
<name>A0A8T2PEZ2_9TELE</name>
<dbReference type="Proteomes" id="UP000824540">
    <property type="component" value="Unassembled WGS sequence"/>
</dbReference>
<dbReference type="GO" id="GO:0062030">
    <property type="term" value="P:negative regulation of stress granule assembly"/>
    <property type="evidence" value="ECO:0007669"/>
    <property type="project" value="TreeGrafter"/>
</dbReference>
<dbReference type="EMBL" id="JAFBMS010000006">
    <property type="protein sequence ID" value="KAG9351913.1"/>
    <property type="molecule type" value="Genomic_DNA"/>
</dbReference>
<dbReference type="InterPro" id="IPR029021">
    <property type="entry name" value="Prot-tyrosine_phosphatase-like"/>
</dbReference>
<organism evidence="2 3">
    <name type="scientific">Albula glossodonta</name>
    <name type="common">roundjaw bonefish</name>
    <dbReference type="NCBI Taxonomy" id="121402"/>
    <lineage>
        <taxon>Eukaryota</taxon>
        <taxon>Metazoa</taxon>
        <taxon>Chordata</taxon>
        <taxon>Craniata</taxon>
        <taxon>Vertebrata</taxon>
        <taxon>Euteleostomi</taxon>
        <taxon>Actinopterygii</taxon>
        <taxon>Neopterygii</taxon>
        <taxon>Teleostei</taxon>
        <taxon>Albuliformes</taxon>
        <taxon>Albulidae</taxon>
        <taxon>Albula</taxon>
    </lineage>
</organism>
<dbReference type="CDD" id="cd14517">
    <property type="entry name" value="DSP_STYXL1"/>
    <property type="match status" value="1"/>
</dbReference>
<evidence type="ECO:0000259" key="1">
    <source>
        <dbReference type="PROSITE" id="PS50054"/>
    </source>
</evidence>
<sequence>YNESHVITARRAKWDSIGRFIPDADVETESLRYIVVYDSNSSSLQGSGPAIECAGVVAKTSRHPVHILNGGYERFSAVYPFLRTQKILYTLQELESLHPYPAEILLGQLYMGDYKQATSPHILKDLKLKALVNISENTGHAFENSSCTVLNIPVADYVEADLCGFLERTCEFINTHLSAGSAVLIFSKHGKSRCSAVTIAFLLHHLKCTLMEAWAHVLKCKTNMRPNRGFVQQLSDWELHTLGKRVTDIAEPLY</sequence>
<dbReference type="GO" id="GO:0019903">
    <property type="term" value="F:protein phosphatase binding"/>
    <property type="evidence" value="ECO:0007669"/>
    <property type="project" value="TreeGrafter"/>
</dbReference>
<gene>
    <name evidence="2" type="ORF">JZ751_023164</name>
</gene>
<dbReference type="PROSITE" id="PS50054">
    <property type="entry name" value="TYR_PHOSPHATASE_DUAL"/>
    <property type="match status" value="1"/>
</dbReference>
<dbReference type="GO" id="GO:0004864">
    <property type="term" value="F:protein phosphatase inhibitor activity"/>
    <property type="evidence" value="ECO:0007669"/>
    <property type="project" value="TreeGrafter"/>
</dbReference>
<reference evidence="2" key="1">
    <citation type="thesis" date="2021" institute="BYU ScholarsArchive" country="Provo, UT, USA">
        <title>Applications of and Algorithms for Genome Assembly and Genomic Analyses with an Emphasis on Marine Teleosts.</title>
        <authorList>
            <person name="Pickett B.D."/>
        </authorList>
    </citation>
    <scope>NUCLEOTIDE SEQUENCE</scope>
    <source>
        <strain evidence="2">HI-2016</strain>
    </source>
</reference>
<dbReference type="PANTHER" id="PTHR46659">
    <property type="entry name" value="SERINE/THREONINE/TYROSINE-INTERACTING-LIKE PROTEIN 1"/>
    <property type="match status" value="1"/>
</dbReference>
<dbReference type="InterPro" id="IPR000340">
    <property type="entry name" value="Dual-sp_phosphatase_cat-dom"/>
</dbReference>
<protein>
    <recommendedName>
        <fullName evidence="1">Tyrosine-protein phosphatase domain-containing protein</fullName>
    </recommendedName>
</protein>
<dbReference type="Gene3D" id="3.40.250.10">
    <property type="entry name" value="Rhodanese-like domain"/>
    <property type="match status" value="1"/>
</dbReference>
<dbReference type="InterPro" id="IPR053272">
    <property type="entry name" value="STY_interacting-like"/>
</dbReference>
<proteinExistence type="predicted"/>
<dbReference type="SUPFAM" id="SSF52821">
    <property type="entry name" value="Rhodanese/Cell cycle control phosphatase"/>
    <property type="match status" value="1"/>
</dbReference>
<accession>A0A8T2PEZ2</accession>
<keyword evidence="3" id="KW-1185">Reference proteome</keyword>
<dbReference type="InterPro" id="IPR020422">
    <property type="entry name" value="TYR_PHOSPHATASE_DUAL_dom"/>
</dbReference>
<feature type="domain" description="Tyrosine-protein phosphatase" evidence="1">
    <location>
        <begin position="100"/>
        <end position="243"/>
    </location>
</feature>